<name>A0A6M5YK23_9BACT</name>
<dbReference type="NCBIfam" id="TIGR02996">
    <property type="entry name" value="rpt_mate_G_obs"/>
    <property type="match status" value="1"/>
</dbReference>
<dbReference type="RefSeq" id="WP_171469794.1">
    <property type="nucleotide sequence ID" value="NZ_CP053452.2"/>
</dbReference>
<dbReference type="SUPFAM" id="SSF103032">
    <property type="entry name" value="Hypothetical protein YwqG"/>
    <property type="match status" value="1"/>
</dbReference>
<dbReference type="InterPro" id="IPR014338">
    <property type="entry name" value="CHP02996_rpt-companion-dom"/>
</dbReference>
<dbReference type="InterPro" id="IPR035948">
    <property type="entry name" value="YwqG-like_sf"/>
</dbReference>
<organism evidence="1 2">
    <name type="scientific">Frigoriglobus tundricola</name>
    <dbReference type="NCBI Taxonomy" id="2774151"/>
    <lineage>
        <taxon>Bacteria</taxon>
        <taxon>Pseudomonadati</taxon>
        <taxon>Planctomycetota</taxon>
        <taxon>Planctomycetia</taxon>
        <taxon>Gemmatales</taxon>
        <taxon>Gemmataceae</taxon>
        <taxon>Frigoriglobus</taxon>
    </lineage>
</organism>
<dbReference type="Gene3D" id="2.30.320.10">
    <property type="entry name" value="YwqG-like"/>
    <property type="match status" value="1"/>
</dbReference>
<gene>
    <name evidence="1" type="ORF">FTUN_1144</name>
</gene>
<accession>A0A6M5YK23</accession>
<dbReference type="Proteomes" id="UP000503447">
    <property type="component" value="Chromosome"/>
</dbReference>
<evidence type="ECO:0000313" key="1">
    <source>
        <dbReference type="EMBL" id="QJW93636.1"/>
    </source>
</evidence>
<dbReference type="InterPro" id="IPR015315">
    <property type="entry name" value="DUF1963"/>
</dbReference>
<proteinExistence type="predicted"/>
<reference evidence="2" key="1">
    <citation type="submission" date="2020-05" db="EMBL/GenBank/DDBJ databases">
        <title>Frigoriglobus tundricola gen. nov., sp. nov., a psychrotolerant cellulolytic planctomycete of the family Gemmataceae with two divergent copies of 16S rRNA gene.</title>
        <authorList>
            <person name="Kulichevskaya I.S."/>
            <person name="Ivanova A.A."/>
            <person name="Naumoff D.G."/>
            <person name="Beletsky A.V."/>
            <person name="Rijpstra W.I.C."/>
            <person name="Sinninghe Damste J.S."/>
            <person name="Mardanov A.V."/>
            <person name="Ravin N.V."/>
            <person name="Dedysh S.N."/>
        </authorList>
    </citation>
    <scope>NUCLEOTIDE SEQUENCE [LARGE SCALE GENOMIC DNA]</scope>
    <source>
        <strain evidence="2">PL17</strain>
    </source>
</reference>
<keyword evidence="2" id="KW-1185">Reference proteome</keyword>
<evidence type="ECO:0000313" key="2">
    <source>
        <dbReference type="Proteomes" id="UP000503447"/>
    </source>
</evidence>
<dbReference type="Pfam" id="PF09234">
    <property type="entry name" value="DUF1963"/>
    <property type="match status" value="1"/>
</dbReference>
<dbReference type="KEGG" id="ftj:FTUN_1144"/>
<evidence type="ECO:0008006" key="3">
    <source>
        <dbReference type="Google" id="ProtNLM"/>
    </source>
</evidence>
<protein>
    <recommendedName>
        <fullName evidence="3">DUF1963 domain-containing protein</fullName>
    </recommendedName>
</protein>
<sequence length="326" mass="36194">MLEGESEWLAAVVANLLDDNAKLVYADWLQERGDDRAAFVRGLVTASRTLSPSDFPEPDPGYPEEWLELIGYRLVERIARSGHLELKEPALRLARPALRMVKTETDDTQLGVGASKIGGMPDLPPGYSWPPGNECRAIYYEDTSHVKRLAGFIAQVNLADVSHTQAARDLPRSGLLSFFCFQDMKNDNPDLIGAKAVYFPDTTGMLRAQPPKELTEGNHAMPAAQLTFVETLDLPERSSGPWAGELEPKPGVDYADVLDFFREINFNNVLGYGRSTSGGDPTPSKDDRHLIVLENSAGCRLHIQIHKDDLAARDFDKIKLVWVDFD</sequence>
<dbReference type="EMBL" id="CP053452">
    <property type="protein sequence ID" value="QJW93636.1"/>
    <property type="molecule type" value="Genomic_DNA"/>
</dbReference>
<dbReference type="AlphaFoldDB" id="A0A6M5YK23"/>